<evidence type="ECO:0000313" key="2">
    <source>
        <dbReference type="RefSeq" id="WP_034411995.1"/>
    </source>
</evidence>
<sequence length="283" mass="30314">MSATPPAILGIDFSSAPSRRKPITVARGRAEGGLLMLDRIDELPTLAGFEALLAEPGPWIGGFDFPFGWPRELALHEAWPGAADDDWRHLMAHSCALDRPALRERFRAFCAARPAGGKFAHRATDRLAGSSPSMKWVNPPVAWMLHAGVPRLIAAGVSIPGLLAGDPARVALEAYPGVLARFVTRDSYKSDDRRRHTRERAAVRARLLAAACAGELGLEVRLRLGEAEAAALIEDGSGDRLDALLCALQAAAARLRPGWGLPVRIDPLEGWIAGLPLRAEAAA</sequence>
<dbReference type="OrthoDB" id="8557416at2"/>
<keyword evidence="1" id="KW-1185">Reference proteome</keyword>
<dbReference type="Proteomes" id="UP000675920">
    <property type="component" value="Unplaced"/>
</dbReference>
<dbReference type="RefSeq" id="WP_034411995.1">
    <property type="nucleotide sequence ID" value="NZ_AXWS01000015.1"/>
</dbReference>
<organism evidence="1 2">
    <name type="scientific">Derxia gummosa DSM 723</name>
    <dbReference type="NCBI Taxonomy" id="1121388"/>
    <lineage>
        <taxon>Bacteria</taxon>
        <taxon>Pseudomonadati</taxon>
        <taxon>Pseudomonadota</taxon>
        <taxon>Betaproteobacteria</taxon>
        <taxon>Burkholderiales</taxon>
        <taxon>Alcaligenaceae</taxon>
        <taxon>Derxia</taxon>
    </lineage>
</organism>
<proteinExistence type="predicted"/>
<accession>A0A8B6X816</accession>
<name>A0A8B6X816_9BURK</name>
<protein>
    <submittedName>
        <fullName evidence="2">DUF429 domain-containing protein</fullName>
    </submittedName>
</protein>
<evidence type="ECO:0000313" key="1">
    <source>
        <dbReference type="Proteomes" id="UP000675920"/>
    </source>
</evidence>
<reference evidence="2" key="1">
    <citation type="submission" date="2025-08" db="UniProtKB">
        <authorList>
            <consortium name="RefSeq"/>
        </authorList>
    </citation>
    <scope>IDENTIFICATION</scope>
</reference>
<dbReference type="AlphaFoldDB" id="A0A8B6X816"/>